<organism evidence="1">
    <name type="scientific">Xenorhabdus bovienii str. kraussei Becker Underwood</name>
    <dbReference type="NCBI Taxonomy" id="1398204"/>
    <lineage>
        <taxon>Bacteria</taxon>
        <taxon>Pseudomonadati</taxon>
        <taxon>Pseudomonadota</taxon>
        <taxon>Gammaproteobacteria</taxon>
        <taxon>Enterobacterales</taxon>
        <taxon>Morganellaceae</taxon>
        <taxon>Xenorhabdus</taxon>
    </lineage>
</organism>
<proteinExistence type="predicted"/>
<gene>
    <name evidence="1" type="ORF">XBKB1_2990007</name>
</gene>
<dbReference type="AlphaFoldDB" id="A0A077PJI4"/>
<protein>
    <submittedName>
        <fullName evidence="1">Uncharacterized protein</fullName>
    </submittedName>
</protein>
<dbReference type="HOGENOM" id="CLU_1502198_0_0_6"/>
<dbReference type="Proteomes" id="UP000028493">
    <property type="component" value="Unassembled WGS sequence"/>
</dbReference>
<dbReference type="RefSeq" id="WP_051876013.1">
    <property type="nucleotide sequence ID" value="NZ_CAWLXS010000290.1"/>
</dbReference>
<name>A0A077PJI4_XENBV</name>
<accession>A0A077PJI4</accession>
<comment type="caution">
    <text evidence="1">The sequence shown here is derived from an EMBL/GenBank/DDBJ whole genome shotgun (WGS) entry which is preliminary data.</text>
</comment>
<reference evidence="1" key="1">
    <citation type="submission" date="2013-07" db="EMBL/GenBank/DDBJ databases">
        <title>Sub-species coevolution in mutualistic symbiosis.</title>
        <authorList>
            <person name="Murfin K."/>
            <person name="Klassen J."/>
            <person name="Lee M."/>
            <person name="Forst S."/>
            <person name="Stock P."/>
            <person name="Goodrich-Blair H."/>
        </authorList>
    </citation>
    <scope>NUCLEOTIDE SEQUENCE [LARGE SCALE GENOMIC DNA]</scope>
    <source>
        <strain evidence="1">Kraussei Becker Underwood</strain>
    </source>
</reference>
<sequence>MNFGSSCEQYWRHANWVPVRVLVDEWCKSDPVCKEAKRMAILSACEKGLINYTRSDGKSWGDPINELYGRGILLIEKESFLEWVSQFNDPQAPSKQIATREKNNLNAIIGSLLLIILSEKKNWNQTSILLEINKIFGESEPFSKRNLEKVFPASKNALKEKGYDFDEILEKLKDSGIPF</sequence>
<dbReference type="EMBL" id="CBSZ010000222">
    <property type="protein sequence ID" value="CDH24585.1"/>
    <property type="molecule type" value="Genomic_DNA"/>
</dbReference>
<evidence type="ECO:0000313" key="1">
    <source>
        <dbReference type="EMBL" id="CDH24585.1"/>
    </source>
</evidence>